<keyword evidence="5" id="KW-1185">Reference proteome</keyword>
<gene>
    <name evidence="4" type="ORF">PG997_014209</name>
</gene>
<evidence type="ECO:0000256" key="2">
    <source>
        <dbReference type="ARBA" id="ARBA00023043"/>
    </source>
</evidence>
<name>A0ABR1UT92_9PEZI</name>
<evidence type="ECO:0000256" key="3">
    <source>
        <dbReference type="SAM" id="MobiDB-lite"/>
    </source>
</evidence>
<proteinExistence type="predicted"/>
<organism evidence="4 5">
    <name type="scientific">Apiospora hydei</name>
    <dbReference type="NCBI Taxonomy" id="1337664"/>
    <lineage>
        <taxon>Eukaryota</taxon>
        <taxon>Fungi</taxon>
        <taxon>Dikarya</taxon>
        <taxon>Ascomycota</taxon>
        <taxon>Pezizomycotina</taxon>
        <taxon>Sordariomycetes</taxon>
        <taxon>Xylariomycetidae</taxon>
        <taxon>Amphisphaeriales</taxon>
        <taxon>Apiosporaceae</taxon>
        <taxon>Apiospora</taxon>
    </lineage>
</organism>
<dbReference type="RefSeq" id="XP_066660711.1">
    <property type="nucleotide sequence ID" value="XM_066818523.1"/>
</dbReference>
<dbReference type="Gene3D" id="1.25.40.20">
    <property type="entry name" value="Ankyrin repeat-containing domain"/>
    <property type="match status" value="1"/>
</dbReference>
<protein>
    <recommendedName>
        <fullName evidence="6">Ankyrin</fullName>
    </recommendedName>
</protein>
<dbReference type="Pfam" id="PF12796">
    <property type="entry name" value="Ank_2"/>
    <property type="match status" value="1"/>
</dbReference>
<dbReference type="PANTHER" id="PTHR24198">
    <property type="entry name" value="ANKYRIN REPEAT AND PROTEIN KINASE DOMAIN-CONTAINING PROTEIN"/>
    <property type="match status" value="1"/>
</dbReference>
<reference evidence="4 5" key="1">
    <citation type="submission" date="2023-01" db="EMBL/GenBank/DDBJ databases">
        <title>Analysis of 21 Apiospora genomes using comparative genomics revels a genus with tremendous synthesis potential of carbohydrate active enzymes and secondary metabolites.</title>
        <authorList>
            <person name="Sorensen T."/>
        </authorList>
    </citation>
    <scope>NUCLEOTIDE SEQUENCE [LARGE SCALE GENOMIC DNA]</scope>
    <source>
        <strain evidence="4 5">CBS 114990</strain>
    </source>
</reference>
<dbReference type="Proteomes" id="UP001433268">
    <property type="component" value="Unassembled WGS sequence"/>
</dbReference>
<evidence type="ECO:0008006" key="6">
    <source>
        <dbReference type="Google" id="ProtNLM"/>
    </source>
</evidence>
<evidence type="ECO:0000256" key="1">
    <source>
        <dbReference type="ARBA" id="ARBA00022737"/>
    </source>
</evidence>
<evidence type="ECO:0000313" key="5">
    <source>
        <dbReference type="Proteomes" id="UP001433268"/>
    </source>
</evidence>
<evidence type="ECO:0000313" key="4">
    <source>
        <dbReference type="EMBL" id="KAK8062112.1"/>
    </source>
</evidence>
<dbReference type="EMBL" id="JAQQWN010000010">
    <property type="protein sequence ID" value="KAK8062112.1"/>
    <property type="molecule type" value="Genomic_DNA"/>
</dbReference>
<feature type="region of interest" description="Disordered" evidence="3">
    <location>
        <begin position="571"/>
        <end position="590"/>
    </location>
</feature>
<accession>A0ABR1UT92</accession>
<dbReference type="SMART" id="SM00248">
    <property type="entry name" value="ANK"/>
    <property type="match status" value="4"/>
</dbReference>
<dbReference type="InterPro" id="IPR002110">
    <property type="entry name" value="Ankyrin_rpt"/>
</dbReference>
<dbReference type="GeneID" id="92051583"/>
<comment type="caution">
    <text evidence="4">The sequence shown here is derived from an EMBL/GenBank/DDBJ whole genome shotgun (WGS) entry which is preliminary data.</text>
</comment>
<dbReference type="PANTHER" id="PTHR24198:SF165">
    <property type="entry name" value="ANKYRIN REPEAT-CONTAINING PROTEIN-RELATED"/>
    <property type="match status" value="1"/>
</dbReference>
<dbReference type="InterPro" id="IPR036770">
    <property type="entry name" value="Ankyrin_rpt-contain_sf"/>
</dbReference>
<dbReference type="SUPFAM" id="SSF48403">
    <property type="entry name" value="Ankyrin repeat"/>
    <property type="match status" value="1"/>
</dbReference>
<keyword evidence="1" id="KW-0677">Repeat</keyword>
<sequence>MPGTALLDLPPEIFCAILKEAVLGQCFDPISATEDVETSSDWEALSDDSVESHIQSGSENPKASTPDIRVVLQWRKVNHTFDDEVMLCIEDVELLRPHNWHDVDICPACHCQAPIDSLSSFAASFLVRQPNSRKPWKSNVPALLSTIVDDIICQESQQPEGNLQQQRHHYLKVLYQEFVQHMVQKNYNPKSLTGHGHELLPGIHPNDSLTVPNSRWPEIGVISARIFLGQLSPVLSFIRHNKDRGYVKYPSIHGGCFESFIYAAVKTGQHDLTRELLDLGARFPSIEIALEIALQREDLLMIQLLLKSSPKSDLERCSFDDLLLRSTQLDLRPITNVLLDYGQDIRHGLACSVLRNACYNGNEDLVRQMLTSHPGMDLNRPRKSLTWCLESSISPVGAAARRGHEGILRLLLEAGATTHSPFHFDDDDEDIEKEYMMKAAAAGGHIGIARILLDAGANLSPGQWAYVVQSYAEAREPGAQNGRFIHFLLDEKLVDISKYMREYSIYLYDMVYNLCIAGDVEAIRLFASYGMPMHGDFYERMHRRTNPMQIATVYGQQELIQTLEELGAPPCGGRQRIQRRTPHKPPNPRDVSLSCSKWTCEAHRLELERRA</sequence>
<keyword evidence="2" id="KW-0040">ANK repeat</keyword>